<dbReference type="PANTHER" id="PTHR46179">
    <property type="entry name" value="ZINC FINGER PROTEIN"/>
    <property type="match status" value="1"/>
</dbReference>
<evidence type="ECO:0000313" key="9">
    <source>
        <dbReference type="Proteomes" id="UP000759131"/>
    </source>
</evidence>
<keyword evidence="9" id="KW-1185">Reference proteome</keyword>
<dbReference type="InterPro" id="IPR036236">
    <property type="entry name" value="Znf_C2H2_sf"/>
</dbReference>
<reference evidence="8" key="1">
    <citation type="submission" date="2020-11" db="EMBL/GenBank/DDBJ databases">
        <authorList>
            <person name="Tran Van P."/>
        </authorList>
    </citation>
    <scope>NUCLEOTIDE SEQUENCE</scope>
</reference>
<dbReference type="SUPFAM" id="SSF57667">
    <property type="entry name" value="beta-beta-alpha zinc fingers"/>
    <property type="match status" value="2"/>
</dbReference>
<gene>
    <name evidence="8" type="ORF">OSB1V03_LOCUS4933</name>
</gene>
<keyword evidence="3 5" id="KW-0863">Zinc-finger</keyword>
<dbReference type="GO" id="GO:0008270">
    <property type="term" value="F:zinc ion binding"/>
    <property type="evidence" value="ECO:0007669"/>
    <property type="project" value="UniProtKB-KW"/>
</dbReference>
<accession>A0A7R9PY03</accession>
<dbReference type="Pfam" id="PF00096">
    <property type="entry name" value="zf-C2H2"/>
    <property type="match status" value="1"/>
</dbReference>
<dbReference type="InterPro" id="IPR051061">
    <property type="entry name" value="Zinc_finger_trans_reg"/>
</dbReference>
<proteinExistence type="predicted"/>
<evidence type="ECO:0000256" key="3">
    <source>
        <dbReference type="ARBA" id="ARBA00022771"/>
    </source>
</evidence>
<evidence type="ECO:0000256" key="1">
    <source>
        <dbReference type="ARBA" id="ARBA00022723"/>
    </source>
</evidence>
<keyword evidence="1" id="KW-0479">Metal-binding</keyword>
<evidence type="ECO:0000256" key="6">
    <source>
        <dbReference type="SAM" id="MobiDB-lite"/>
    </source>
</evidence>
<feature type="domain" description="C2H2-type" evidence="7">
    <location>
        <begin position="408"/>
        <end position="437"/>
    </location>
</feature>
<keyword evidence="2" id="KW-0677">Repeat</keyword>
<dbReference type="OrthoDB" id="6277246at2759"/>
<dbReference type="PANTHER" id="PTHR46179:SF20">
    <property type="entry name" value="TRANSCRIPTION FACTOR 3A PROTEIN-RELATED"/>
    <property type="match status" value="1"/>
</dbReference>
<dbReference type="Gene3D" id="3.30.160.60">
    <property type="entry name" value="Classic Zinc Finger"/>
    <property type="match status" value="2"/>
</dbReference>
<feature type="domain" description="C2H2-type" evidence="7">
    <location>
        <begin position="173"/>
        <end position="202"/>
    </location>
</feature>
<organism evidence="8">
    <name type="scientific">Medioppia subpectinata</name>
    <dbReference type="NCBI Taxonomy" id="1979941"/>
    <lineage>
        <taxon>Eukaryota</taxon>
        <taxon>Metazoa</taxon>
        <taxon>Ecdysozoa</taxon>
        <taxon>Arthropoda</taxon>
        <taxon>Chelicerata</taxon>
        <taxon>Arachnida</taxon>
        <taxon>Acari</taxon>
        <taxon>Acariformes</taxon>
        <taxon>Sarcoptiformes</taxon>
        <taxon>Oribatida</taxon>
        <taxon>Brachypylina</taxon>
        <taxon>Oppioidea</taxon>
        <taxon>Oppiidae</taxon>
        <taxon>Medioppia</taxon>
    </lineage>
</organism>
<name>A0A7R9PY03_9ACAR</name>
<evidence type="ECO:0000313" key="8">
    <source>
        <dbReference type="EMBL" id="CAD7624489.1"/>
    </source>
</evidence>
<dbReference type="GO" id="GO:0005634">
    <property type="term" value="C:nucleus"/>
    <property type="evidence" value="ECO:0007669"/>
    <property type="project" value="TreeGrafter"/>
</dbReference>
<keyword evidence="4" id="KW-0862">Zinc</keyword>
<sequence>MAVNTKPVVMKSPSNDQQMRPTDETQEVNQSINDNNNDVNEDMFAINGLELGTVIKEEPEDYSLEPMNTQLINKSSISLMNTEMQTQVNSTSKPSTSQSSQEMVNIDSNEDLTEISLIESMSQFLCKNKSERQKCFDLNTNAFICPINECHMCFQTDNNFVKHFYRKHTSRQYKCTHEGCGKAYKTIDGLKKHVLVHKNIKSFHCPHNGCQYKASCEEYLKRHLKRHSTDKVLRCDVNGCDYKTCHNEYLSKHMKTHHNIIKSYECHYNGCQYKCVNNKLLTSHLKTHSTVGIVEVSTCTVSDCQTALLNVYRLTHGSEPIITCGVDGCNYMSHTYSQRVRHRVSVHSRRSHSYRRGKQCEWKAKTTTQEVMQTMRDNTEGVNEDMFDNNSKPVETRLIVGKSQSLELKCGVTDCQMIFASKEDLYKHLDKHMNDLELRSVVCEEPENNCVEPLNTEMETLLNSTSKPSTSQSSQQLVVNEDIN</sequence>
<dbReference type="FunFam" id="3.30.160.60:FF:000125">
    <property type="entry name" value="Putative zinc finger protein 143"/>
    <property type="match status" value="1"/>
</dbReference>
<evidence type="ECO:0000256" key="5">
    <source>
        <dbReference type="PROSITE-ProRule" id="PRU00042"/>
    </source>
</evidence>
<dbReference type="SMART" id="SM00355">
    <property type="entry name" value="ZnF_C2H2"/>
    <property type="match status" value="7"/>
</dbReference>
<dbReference type="AlphaFoldDB" id="A0A7R9PY03"/>
<feature type="region of interest" description="Disordered" evidence="6">
    <location>
        <begin position="1"/>
        <end position="27"/>
    </location>
</feature>
<evidence type="ECO:0000256" key="4">
    <source>
        <dbReference type="ARBA" id="ARBA00022833"/>
    </source>
</evidence>
<dbReference type="PROSITE" id="PS00028">
    <property type="entry name" value="ZINC_FINGER_C2H2_1"/>
    <property type="match status" value="4"/>
</dbReference>
<feature type="region of interest" description="Disordered" evidence="6">
    <location>
        <begin position="463"/>
        <end position="484"/>
    </location>
</feature>
<dbReference type="EMBL" id="OC856938">
    <property type="protein sequence ID" value="CAD7624489.1"/>
    <property type="molecule type" value="Genomic_DNA"/>
</dbReference>
<protein>
    <recommendedName>
        <fullName evidence="7">C2H2-type domain-containing protein</fullName>
    </recommendedName>
</protein>
<evidence type="ECO:0000256" key="2">
    <source>
        <dbReference type="ARBA" id="ARBA00022737"/>
    </source>
</evidence>
<dbReference type="PROSITE" id="PS50157">
    <property type="entry name" value="ZINC_FINGER_C2H2_2"/>
    <property type="match status" value="3"/>
</dbReference>
<evidence type="ECO:0000259" key="7">
    <source>
        <dbReference type="PROSITE" id="PS50157"/>
    </source>
</evidence>
<dbReference type="Proteomes" id="UP000759131">
    <property type="component" value="Unassembled WGS sequence"/>
</dbReference>
<feature type="domain" description="C2H2-type" evidence="7">
    <location>
        <begin position="143"/>
        <end position="173"/>
    </location>
</feature>
<feature type="region of interest" description="Disordered" evidence="6">
    <location>
        <begin position="84"/>
        <end position="103"/>
    </location>
</feature>
<dbReference type="EMBL" id="CAJPIZ010002363">
    <property type="protein sequence ID" value="CAG2104919.1"/>
    <property type="molecule type" value="Genomic_DNA"/>
</dbReference>
<dbReference type="InterPro" id="IPR013087">
    <property type="entry name" value="Znf_C2H2_type"/>
</dbReference>
<feature type="compositionally biased region" description="Low complexity" evidence="6">
    <location>
        <begin position="90"/>
        <end position="101"/>
    </location>
</feature>
<feature type="compositionally biased region" description="Low complexity" evidence="6">
    <location>
        <begin position="464"/>
        <end position="476"/>
    </location>
</feature>